<keyword evidence="1 3" id="KW-0378">Hydrolase</keyword>
<organism evidence="3 4">
    <name type="scientific">Roridomyces roridus</name>
    <dbReference type="NCBI Taxonomy" id="1738132"/>
    <lineage>
        <taxon>Eukaryota</taxon>
        <taxon>Fungi</taxon>
        <taxon>Dikarya</taxon>
        <taxon>Basidiomycota</taxon>
        <taxon>Agaricomycotina</taxon>
        <taxon>Agaricomycetes</taxon>
        <taxon>Agaricomycetidae</taxon>
        <taxon>Agaricales</taxon>
        <taxon>Marasmiineae</taxon>
        <taxon>Mycenaceae</taxon>
        <taxon>Roridomyces</taxon>
    </lineage>
</organism>
<evidence type="ECO:0000313" key="4">
    <source>
        <dbReference type="Proteomes" id="UP001221142"/>
    </source>
</evidence>
<proteinExistence type="predicted"/>
<dbReference type="InterPro" id="IPR029058">
    <property type="entry name" value="AB_hydrolase_fold"/>
</dbReference>
<dbReference type="EMBL" id="JARKIF010000016">
    <property type="protein sequence ID" value="KAJ7621225.1"/>
    <property type="molecule type" value="Genomic_DNA"/>
</dbReference>
<dbReference type="Gene3D" id="3.40.50.1820">
    <property type="entry name" value="alpha/beta hydrolase"/>
    <property type="match status" value="1"/>
</dbReference>
<dbReference type="InterPro" id="IPR050300">
    <property type="entry name" value="GDXG_lipolytic_enzyme"/>
</dbReference>
<gene>
    <name evidence="3" type="ORF">FB45DRAFT_137747</name>
</gene>
<reference evidence="3" key="1">
    <citation type="submission" date="2023-03" db="EMBL/GenBank/DDBJ databases">
        <title>Massive genome expansion in bonnet fungi (Mycena s.s.) driven by repeated elements and novel gene families across ecological guilds.</title>
        <authorList>
            <consortium name="Lawrence Berkeley National Laboratory"/>
            <person name="Harder C.B."/>
            <person name="Miyauchi S."/>
            <person name="Viragh M."/>
            <person name="Kuo A."/>
            <person name="Thoen E."/>
            <person name="Andreopoulos B."/>
            <person name="Lu D."/>
            <person name="Skrede I."/>
            <person name="Drula E."/>
            <person name="Henrissat B."/>
            <person name="Morin E."/>
            <person name="Kohler A."/>
            <person name="Barry K."/>
            <person name="LaButti K."/>
            <person name="Morin E."/>
            <person name="Salamov A."/>
            <person name="Lipzen A."/>
            <person name="Mereny Z."/>
            <person name="Hegedus B."/>
            <person name="Baldrian P."/>
            <person name="Stursova M."/>
            <person name="Weitz H."/>
            <person name="Taylor A."/>
            <person name="Grigoriev I.V."/>
            <person name="Nagy L.G."/>
            <person name="Martin F."/>
            <person name="Kauserud H."/>
        </authorList>
    </citation>
    <scope>NUCLEOTIDE SEQUENCE</scope>
    <source>
        <strain evidence="3">9284</strain>
    </source>
</reference>
<evidence type="ECO:0000313" key="3">
    <source>
        <dbReference type="EMBL" id="KAJ7621225.1"/>
    </source>
</evidence>
<dbReference type="GO" id="GO:0016787">
    <property type="term" value="F:hydrolase activity"/>
    <property type="evidence" value="ECO:0007669"/>
    <property type="project" value="UniProtKB-KW"/>
</dbReference>
<dbReference type="Proteomes" id="UP001221142">
    <property type="component" value="Unassembled WGS sequence"/>
</dbReference>
<accession>A0AAD7FFJ9</accession>
<keyword evidence="4" id="KW-1185">Reference proteome</keyword>
<protein>
    <submittedName>
        <fullName evidence="3">Alpha/Beta hydrolase protein</fullName>
    </submittedName>
</protein>
<evidence type="ECO:0000259" key="2">
    <source>
        <dbReference type="Pfam" id="PF07859"/>
    </source>
</evidence>
<dbReference type="SUPFAM" id="SSF53474">
    <property type="entry name" value="alpha/beta-Hydrolases"/>
    <property type="match status" value="1"/>
</dbReference>
<dbReference type="PANTHER" id="PTHR48081">
    <property type="entry name" value="AB HYDROLASE SUPERFAMILY PROTEIN C4A8.06C"/>
    <property type="match status" value="1"/>
</dbReference>
<sequence>MGSNAAVFTSASSSSMNQHHPWSLHYLYIWAYTRLLRFLVLRRFPASPPYENPKVVRTEGTVPSREKGRAIRVIHYRPVSAAPEEALPILINFHGAGFIIPRLGAEQEFCSTVAERLGWLVIDCDYRKAPEYPFPWGLEDAEDAALHILEHVPHKTISTSGFSSGGSIALGLAIVLGPDRIRSTAAFYPSTNIDADTHAQSIDPPLPPSFLRHIRACYVVPGTSITDPRISPAYASKEELPRHLWLGAGTVDPLHDAAKVFMERIQKEGHPDAVFRSIKHTGHGFVPLGPESAGLQGKAKEMREEAMAFLQKSVQQDLGM</sequence>
<dbReference type="AlphaFoldDB" id="A0AAD7FFJ9"/>
<dbReference type="PANTHER" id="PTHR48081:SF8">
    <property type="entry name" value="ALPHA_BETA HYDROLASE FOLD-3 DOMAIN-CONTAINING PROTEIN-RELATED"/>
    <property type="match status" value="1"/>
</dbReference>
<evidence type="ECO:0000256" key="1">
    <source>
        <dbReference type="ARBA" id="ARBA00022801"/>
    </source>
</evidence>
<dbReference type="Pfam" id="PF07859">
    <property type="entry name" value="Abhydrolase_3"/>
    <property type="match status" value="1"/>
</dbReference>
<dbReference type="InterPro" id="IPR013094">
    <property type="entry name" value="AB_hydrolase_3"/>
</dbReference>
<comment type="caution">
    <text evidence="3">The sequence shown here is derived from an EMBL/GenBank/DDBJ whole genome shotgun (WGS) entry which is preliminary data.</text>
</comment>
<name>A0AAD7FFJ9_9AGAR</name>
<feature type="domain" description="Alpha/beta hydrolase fold-3" evidence="2">
    <location>
        <begin position="90"/>
        <end position="286"/>
    </location>
</feature>